<dbReference type="InterPro" id="IPR025943">
    <property type="entry name" value="Sigma_54_int_dom_ATP-bd_2"/>
</dbReference>
<dbReference type="InterPro" id="IPR011006">
    <property type="entry name" value="CheY-like_superfamily"/>
</dbReference>
<dbReference type="InterPro" id="IPR002078">
    <property type="entry name" value="Sigma_54_int"/>
</dbReference>
<evidence type="ECO:0000256" key="2">
    <source>
        <dbReference type="ARBA" id="ARBA00022840"/>
    </source>
</evidence>
<dbReference type="PROSITE" id="PS50045">
    <property type="entry name" value="SIGMA54_INTERACT_4"/>
    <property type="match status" value="1"/>
</dbReference>
<dbReference type="SUPFAM" id="SSF52172">
    <property type="entry name" value="CheY-like"/>
    <property type="match status" value="1"/>
</dbReference>
<dbReference type="InterPro" id="IPR058031">
    <property type="entry name" value="AAA_lid_NorR"/>
</dbReference>
<organism evidence="8 9">
    <name type="scientific">Compostibacter hankyongensis</name>
    <dbReference type="NCBI Taxonomy" id="1007089"/>
    <lineage>
        <taxon>Bacteria</taxon>
        <taxon>Pseudomonadati</taxon>
        <taxon>Bacteroidota</taxon>
        <taxon>Chitinophagia</taxon>
        <taxon>Chitinophagales</taxon>
        <taxon>Chitinophagaceae</taxon>
        <taxon>Compostibacter</taxon>
    </lineage>
</organism>
<proteinExistence type="predicted"/>
<dbReference type="CDD" id="cd00156">
    <property type="entry name" value="REC"/>
    <property type="match status" value="1"/>
</dbReference>
<evidence type="ECO:0000256" key="5">
    <source>
        <dbReference type="PROSITE-ProRule" id="PRU00169"/>
    </source>
</evidence>
<dbReference type="SUPFAM" id="SSF52540">
    <property type="entry name" value="P-loop containing nucleoside triphosphate hydrolases"/>
    <property type="match status" value="1"/>
</dbReference>
<dbReference type="Pfam" id="PF25601">
    <property type="entry name" value="AAA_lid_14"/>
    <property type="match status" value="1"/>
</dbReference>
<dbReference type="PROSITE" id="PS00676">
    <property type="entry name" value="SIGMA54_INTERACT_2"/>
    <property type="match status" value="1"/>
</dbReference>
<feature type="domain" description="Response regulatory" evidence="7">
    <location>
        <begin position="3"/>
        <end position="117"/>
    </location>
</feature>
<dbReference type="PRINTS" id="PR01590">
    <property type="entry name" value="HTHFIS"/>
</dbReference>
<keyword evidence="5" id="KW-0597">Phosphoprotein</keyword>
<dbReference type="SMART" id="SM00382">
    <property type="entry name" value="AAA"/>
    <property type="match status" value="1"/>
</dbReference>
<protein>
    <submittedName>
        <fullName evidence="8">Sigma-54 dependent transcriptional regulator</fullName>
    </submittedName>
</protein>
<dbReference type="InterPro" id="IPR009057">
    <property type="entry name" value="Homeodomain-like_sf"/>
</dbReference>
<dbReference type="SUPFAM" id="SSF46689">
    <property type="entry name" value="Homeodomain-like"/>
    <property type="match status" value="1"/>
</dbReference>
<dbReference type="Gene3D" id="3.40.50.300">
    <property type="entry name" value="P-loop containing nucleotide triphosphate hydrolases"/>
    <property type="match status" value="1"/>
</dbReference>
<dbReference type="SMART" id="SM00448">
    <property type="entry name" value="REC"/>
    <property type="match status" value="1"/>
</dbReference>
<dbReference type="PANTHER" id="PTHR32071">
    <property type="entry name" value="TRANSCRIPTIONAL REGULATORY PROTEIN"/>
    <property type="match status" value="1"/>
</dbReference>
<evidence type="ECO:0000259" key="6">
    <source>
        <dbReference type="PROSITE" id="PS50045"/>
    </source>
</evidence>
<comment type="caution">
    <text evidence="8">The sequence shown here is derived from an EMBL/GenBank/DDBJ whole genome shotgun (WGS) entry which is preliminary data.</text>
</comment>
<dbReference type="Gene3D" id="1.10.8.60">
    <property type="match status" value="1"/>
</dbReference>
<dbReference type="EMBL" id="BAABFN010000002">
    <property type="protein sequence ID" value="GAA4307149.1"/>
    <property type="molecule type" value="Genomic_DNA"/>
</dbReference>
<dbReference type="Gene3D" id="3.40.50.2300">
    <property type="match status" value="1"/>
</dbReference>
<gene>
    <name evidence="8" type="ORF">GCM10023143_13470</name>
</gene>
<dbReference type="InterPro" id="IPR027417">
    <property type="entry name" value="P-loop_NTPase"/>
</dbReference>
<sequence length="445" mass="49529">MGRVLLIDDEEKLRTLMARIIGLEGFVITQAESIKTAQQKLAQEDFDVIICDVKLPDGNGVELVREIREKQPGSEVILLTAYGNILDSVQAIKNGAFDYIVKGDDNNKIIPLLHRAMDKVQLVKRLHRLEQQVGHKYSFEQITGTSKNILEAIELGKKVAQTDTAVLLLGETGTGKEVFAQAIHHAGKRSSKPFVALNCSTFSRDLLESELFGHAAGAFTGAVKDKKGFFEEAHTGTLFLDEIGEMATDLQARLLRVLESGEMIRLGTTQPINVDVRVIAATNRNLEEEIAQGRFRSDLFYRLSAFQITLPPLRERAPDIRLLAEHFAGTFALKMNKKISALHPDYITALEQNPWKGNIRELKNVIERSVILSDGDTLDKESLPYEILHARPDGASISAFSMAGAEKLHIQKVLNYTRGNKAEAARLLEIGVATLYRKIDEYKIS</sequence>
<keyword evidence="9" id="KW-1185">Reference proteome</keyword>
<dbReference type="PROSITE" id="PS50110">
    <property type="entry name" value="RESPONSE_REGULATORY"/>
    <property type="match status" value="1"/>
</dbReference>
<keyword evidence="2" id="KW-0067">ATP-binding</keyword>
<evidence type="ECO:0000313" key="9">
    <source>
        <dbReference type="Proteomes" id="UP001501207"/>
    </source>
</evidence>
<evidence type="ECO:0000259" key="7">
    <source>
        <dbReference type="PROSITE" id="PS50110"/>
    </source>
</evidence>
<feature type="modified residue" description="4-aspartylphosphate" evidence="5">
    <location>
        <position position="52"/>
    </location>
</feature>
<keyword evidence="3" id="KW-0805">Transcription regulation</keyword>
<accession>A0ABP8FMI1</accession>
<evidence type="ECO:0000256" key="3">
    <source>
        <dbReference type="ARBA" id="ARBA00023015"/>
    </source>
</evidence>
<dbReference type="InterPro" id="IPR025662">
    <property type="entry name" value="Sigma_54_int_dom_ATP-bd_1"/>
</dbReference>
<feature type="domain" description="Sigma-54 factor interaction" evidence="6">
    <location>
        <begin position="142"/>
        <end position="371"/>
    </location>
</feature>
<dbReference type="Pfam" id="PF02954">
    <property type="entry name" value="HTH_8"/>
    <property type="match status" value="1"/>
</dbReference>
<keyword evidence="4" id="KW-0804">Transcription</keyword>
<name>A0ABP8FMI1_9BACT</name>
<dbReference type="Proteomes" id="UP001501207">
    <property type="component" value="Unassembled WGS sequence"/>
</dbReference>
<dbReference type="Pfam" id="PF00158">
    <property type="entry name" value="Sigma54_activat"/>
    <property type="match status" value="1"/>
</dbReference>
<dbReference type="InterPro" id="IPR002197">
    <property type="entry name" value="HTH_Fis"/>
</dbReference>
<dbReference type="Pfam" id="PF00072">
    <property type="entry name" value="Response_reg"/>
    <property type="match status" value="1"/>
</dbReference>
<dbReference type="PANTHER" id="PTHR32071:SF121">
    <property type="entry name" value="SIGMA L-DEPENDENT TRANSCRIPTIONAL REGULATOR YQIR-RELATED"/>
    <property type="match status" value="1"/>
</dbReference>
<evidence type="ECO:0000313" key="8">
    <source>
        <dbReference type="EMBL" id="GAA4307149.1"/>
    </source>
</evidence>
<dbReference type="InterPro" id="IPR003593">
    <property type="entry name" value="AAA+_ATPase"/>
</dbReference>
<keyword evidence="1" id="KW-0547">Nucleotide-binding</keyword>
<dbReference type="PROSITE" id="PS00675">
    <property type="entry name" value="SIGMA54_INTERACT_1"/>
    <property type="match status" value="1"/>
</dbReference>
<dbReference type="InterPro" id="IPR001789">
    <property type="entry name" value="Sig_transdc_resp-reg_receiver"/>
</dbReference>
<reference evidence="9" key="1">
    <citation type="journal article" date="2019" name="Int. J. Syst. Evol. Microbiol.">
        <title>The Global Catalogue of Microorganisms (GCM) 10K type strain sequencing project: providing services to taxonomists for standard genome sequencing and annotation.</title>
        <authorList>
            <consortium name="The Broad Institute Genomics Platform"/>
            <consortium name="The Broad Institute Genome Sequencing Center for Infectious Disease"/>
            <person name="Wu L."/>
            <person name="Ma J."/>
        </authorList>
    </citation>
    <scope>NUCLEOTIDE SEQUENCE [LARGE SCALE GENOMIC DNA]</scope>
    <source>
        <strain evidence="9">JCM 17664</strain>
    </source>
</reference>
<evidence type="ECO:0000256" key="4">
    <source>
        <dbReference type="ARBA" id="ARBA00023163"/>
    </source>
</evidence>
<dbReference type="Gene3D" id="1.10.10.60">
    <property type="entry name" value="Homeodomain-like"/>
    <property type="match status" value="1"/>
</dbReference>
<evidence type="ECO:0000256" key="1">
    <source>
        <dbReference type="ARBA" id="ARBA00022741"/>
    </source>
</evidence>
<dbReference type="RefSeq" id="WP_344977459.1">
    <property type="nucleotide sequence ID" value="NZ_BAABFN010000002.1"/>
</dbReference>
<dbReference type="CDD" id="cd00009">
    <property type="entry name" value="AAA"/>
    <property type="match status" value="1"/>
</dbReference>